<proteinExistence type="predicted"/>
<organism evidence="1 2">
    <name type="scientific">Dolichospermum flos-aquae CCAP 1403/13F</name>
    <dbReference type="NCBI Taxonomy" id="315271"/>
    <lineage>
        <taxon>Bacteria</taxon>
        <taxon>Bacillati</taxon>
        <taxon>Cyanobacteriota</taxon>
        <taxon>Cyanophyceae</taxon>
        <taxon>Nostocales</taxon>
        <taxon>Aphanizomenonaceae</taxon>
        <taxon>Dolichospermum</taxon>
    </lineage>
</organism>
<gene>
    <name evidence="1" type="ORF">HGD76_04915</name>
</gene>
<reference evidence="1 2" key="2">
    <citation type="submission" date="2020-04" db="EMBL/GenBank/DDBJ databases">
        <authorList>
            <person name="Fomenkov A."/>
            <person name="Anton B.P."/>
            <person name="Roberts R.J."/>
        </authorList>
    </citation>
    <scope>NUCLEOTIDE SEQUENCE [LARGE SCALE GENOMIC DNA]</scope>
    <source>
        <strain evidence="1 2">CCAP 1403/13f</strain>
    </source>
</reference>
<dbReference type="Proteomes" id="UP000502433">
    <property type="component" value="Chromosome"/>
</dbReference>
<reference evidence="1 2" key="1">
    <citation type="submission" date="2020-04" db="EMBL/GenBank/DDBJ databases">
        <title>Genome-Wide Identification of 5-Methylcytosine Sites in Bacterial Genomes By High-Throughput Sequencing of MspJI Restriction Fragments.</title>
        <authorList>
            <person name="Wu V."/>
        </authorList>
    </citation>
    <scope>NUCLEOTIDE SEQUENCE [LARGE SCALE GENOMIC DNA]</scope>
    <source>
        <strain evidence="1 2">CCAP 1403/13f</strain>
    </source>
</reference>
<dbReference type="AlphaFoldDB" id="A0A6H2BTB4"/>
<protein>
    <submittedName>
        <fullName evidence="1">Uncharacterized protein</fullName>
    </submittedName>
</protein>
<evidence type="ECO:0000313" key="1">
    <source>
        <dbReference type="EMBL" id="QJB42825.1"/>
    </source>
</evidence>
<accession>A0A6H2BTB4</accession>
<dbReference type="EMBL" id="CP051206">
    <property type="protein sequence ID" value="QJB42825.1"/>
    <property type="molecule type" value="Genomic_DNA"/>
</dbReference>
<dbReference type="RefSeq" id="WP_168694530.1">
    <property type="nucleotide sequence ID" value="NZ_CP051206.1"/>
</dbReference>
<dbReference type="KEGG" id="dfs:HGD76_04915"/>
<evidence type="ECO:0000313" key="2">
    <source>
        <dbReference type="Proteomes" id="UP000502433"/>
    </source>
</evidence>
<sequence>MPRIKFKPQNQVAYDKSPLQFKVLPGVREKIKTVPNTAATVKGIC</sequence>
<name>A0A6H2BTB4_DOLFA</name>